<keyword evidence="3" id="KW-1185">Reference proteome</keyword>
<sequence>MKLDSLFELPTPTGHSPEKDQLNITDGQGDYSLLHTYDCALLFVNTCKGQEEEHKNTAFQQNITRTLQQMSALSNNCKIINLGTLKTKSSLSETQELLKKVTQYLLQEEVFPIVIGETQALNHTLFEACATTQKNINLTVVDHHINLDENDSHSTLKTLVSDPRIGQLTHLGHQRFITSPEYITKLHELHAEVRSIGILRNDIKEIEPLLRNTHLLNFDLRSIRKGVAKGIYHNNIFGLTEEEACQLCWYAGNGQYITAAGFYGYHAEKDTEGDTAMLLSTMLWYFMEGYGQRIQEFSFSSNMYTKYIVPVTEQGPSLSFYKSKRSERWWLVAGEEKLQTHHSTYIPCSYADYEKALEGEIPDRWVKATNRIDC</sequence>
<gene>
    <name evidence="2" type="ORF">GCM10023331_40630</name>
</gene>
<evidence type="ECO:0000313" key="2">
    <source>
        <dbReference type="EMBL" id="GAA4851989.1"/>
    </source>
</evidence>
<proteinExistence type="predicted"/>
<evidence type="ECO:0000313" key="3">
    <source>
        <dbReference type="Proteomes" id="UP001500298"/>
    </source>
</evidence>
<evidence type="ECO:0000256" key="1">
    <source>
        <dbReference type="SAM" id="MobiDB-lite"/>
    </source>
</evidence>
<dbReference type="EMBL" id="BAABJX010000070">
    <property type="protein sequence ID" value="GAA4851989.1"/>
    <property type="molecule type" value="Genomic_DNA"/>
</dbReference>
<dbReference type="Gene3D" id="3.40.800.10">
    <property type="entry name" value="Ureohydrolase domain"/>
    <property type="match status" value="1"/>
</dbReference>
<dbReference type="InterPro" id="IPR023696">
    <property type="entry name" value="Ureohydrolase_dom_sf"/>
</dbReference>
<feature type="region of interest" description="Disordered" evidence="1">
    <location>
        <begin position="1"/>
        <end position="22"/>
    </location>
</feature>
<dbReference type="Proteomes" id="UP001500298">
    <property type="component" value="Unassembled WGS sequence"/>
</dbReference>
<organism evidence="2 3">
    <name type="scientific">Algivirga pacifica</name>
    <dbReference type="NCBI Taxonomy" id="1162670"/>
    <lineage>
        <taxon>Bacteria</taxon>
        <taxon>Pseudomonadati</taxon>
        <taxon>Bacteroidota</taxon>
        <taxon>Cytophagia</taxon>
        <taxon>Cytophagales</taxon>
        <taxon>Flammeovirgaceae</taxon>
        <taxon>Algivirga</taxon>
    </lineage>
</organism>
<name>A0ABP9DSJ2_9BACT</name>
<reference evidence="3" key="1">
    <citation type="journal article" date="2019" name="Int. J. Syst. Evol. Microbiol.">
        <title>The Global Catalogue of Microorganisms (GCM) 10K type strain sequencing project: providing services to taxonomists for standard genome sequencing and annotation.</title>
        <authorList>
            <consortium name="The Broad Institute Genomics Platform"/>
            <consortium name="The Broad Institute Genome Sequencing Center for Infectious Disease"/>
            <person name="Wu L."/>
            <person name="Ma J."/>
        </authorList>
    </citation>
    <scope>NUCLEOTIDE SEQUENCE [LARGE SCALE GENOMIC DNA]</scope>
    <source>
        <strain evidence="3">JCM 18326</strain>
    </source>
</reference>
<protein>
    <submittedName>
        <fullName evidence="2">Formimidoylglutamase</fullName>
    </submittedName>
</protein>
<dbReference type="Pfam" id="PF00491">
    <property type="entry name" value="Arginase"/>
    <property type="match status" value="1"/>
</dbReference>
<dbReference type="SUPFAM" id="SSF52768">
    <property type="entry name" value="Arginase/deacetylase"/>
    <property type="match status" value="1"/>
</dbReference>
<dbReference type="InterPro" id="IPR006035">
    <property type="entry name" value="Ureohydrolase"/>
</dbReference>
<accession>A0ABP9DSJ2</accession>
<dbReference type="RefSeq" id="WP_345375223.1">
    <property type="nucleotide sequence ID" value="NZ_BAABJX010000070.1"/>
</dbReference>
<comment type="caution">
    <text evidence="2">The sequence shown here is derived from an EMBL/GenBank/DDBJ whole genome shotgun (WGS) entry which is preliminary data.</text>
</comment>